<evidence type="ECO:0000313" key="2">
    <source>
        <dbReference type="EMBL" id="KIO26133.1"/>
    </source>
</evidence>
<feature type="compositionally biased region" description="Polar residues" evidence="1">
    <location>
        <begin position="1"/>
        <end position="10"/>
    </location>
</feature>
<dbReference type="HOGENOM" id="CLU_150191_1_0_1"/>
<dbReference type="AlphaFoldDB" id="A0A0C3KXJ3"/>
<feature type="compositionally biased region" description="Basic and acidic residues" evidence="1">
    <location>
        <begin position="11"/>
        <end position="23"/>
    </location>
</feature>
<evidence type="ECO:0000256" key="1">
    <source>
        <dbReference type="SAM" id="MobiDB-lite"/>
    </source>
</evidence>
<keyword evidence="3" id="KW-1185">Reference proteome</keyword>
<dbReference type="OrthoDB" id="5277092at2759"/>
<evidence type="ECO:0000313" key="3">
    <source>
        <dbReference type="Proteomes" id="UP000054248"/>
    </source>
</evidence>
<accession>A0A0C3KXJ3</accession>
<reference evidence="3" key="2">
    <citation type="submission" date="2015-01" db="EMBL/GenBank/DDBJ databases">
        <title>Evolutionary Origins and Diversification of the Mycorrhizal Mutualists.</title>
        <authorList>
            <consortium name="DOE Joint Genome Institute"/>
            <consortium name="Mycorrhizal Genomics Consortium"/>
            <person name="Kohler A."/>
            <person name="Kuo A."/>
            <person name="Nagy L.G."/>
            <person name="Floudas D."/>
            <person name="Copeland A."/>
            <person name="Barry K.W."/>
            <person name="Cichocki N."/>
            <person name="Veneault-Fourrey C."/>
            <person name="LaButti K."/>
            <person name="Lindquist E.A."/>
            <person name="Lipzen A."/>
            <person name="Lundell T."/>
            <person name="Morin E."/>
            <person name="Murat C."/>
            <person name="Riley R."/>
            <person name="Ohm R."/>
            <person name="Sun H."/>
            <person name="Tunlid A."/>
            <person name="Henrissat B."/>
            <person name="Grigoriev I.V."/>
            <person name="Hibbett D.S."/>
            <person name="Martin F."/>
        </authorList>
    </citation>
    <scope>NUCLEOTIDE SEQUENCE [LARGE SCALE GENOMIC DNA]</scope>
    <source>
        <strain evidence="3">MUT 4182</strain>
    </source>
</reference>
<proteinExistence type="predicted"/>
<dbReference type="EMBL" id="KN823029">
    <property type="protein sequence ID" value="KIO26133.1"/>
    <property type="molecule type" value="Genomic_DNA"/>
</dbReference>
<organism evidence="2 3">
    <name type="scientific">Tulasnella calospora MUT 4182</name>
    <dbReference type="NCBI Taxonomy" id="1051891"/>
    <lineage>
        <taxon>Eukaryota</taxon>
        <taxon>Fungi</taxon>
        <taxon>Dikarya</taxon>
        <taxon>Basidiomycota</taxon>
        <taxon>Agaricomycotina</taxon>
        <taxon>Agaricomycetes</taxon>
        <taxon>Cantharellales</taxon>
        <taxon>Tulasnellaceae</taxon>
        <taxon>Tulasnella</taxon>
    </lineage>
</organism>
<gene>
    <name evidence="2" type="ORF">M407DRAFT_243840</name>
</gene>
<name>A0A0C3KXJ3_9AGAM</name>
<dbReference type="Proteomes" id="UP000054248">
    <property type="component" value="Unassembled WGS sequence"/>
</dbReference>
<sequence>MFESLFGSSQSRHEAAQKDARRTVADFVKKSPRSMYTFDSERDAPVAELCRHVGDGQPTCIDVHMASKALFQQMQDLGFFCALPLDPGKTHMECSPIPK</sequence>
<reference evidence="2 3" key="1">
    <citation type="submission" date="2014-04" db="EMBL/GenBank/DDBJ databases">
        <authorList>
            <consortium name="DOE Joint Genome Institute"/>
            <person name="Kuo A."/>
            <person name="Girlanda M."/>
            <person name="Perotto S."/>
            <person name="Kohler A."/>
            <person name="Nagy L.G."/>
            <person name="Floudas D."/>
            <person name="Copeland A."/>
            <person name="Barry K.W."/>
            <person name="Cichocki N."/>
            <person name="Veneault-Fourrey C."/>
            <person name="LaButti K."/>
            <person name="Lindquist E.A."/>
            <person name="Lipzen A."/>
            <person name="Lundell T."/>
            <person name="Morin E."/>
            <person name="Murat C."/>
            <person name="Sun H."/>
            <person name="Tunlid A."/>
            <person name="Henrissat B."/>
            <person name="Grigoriev I.V."/>
            <person name="Hibbett D.S."/>
            <person name="Martin F."/>
            <person name="Nordberg H.P."/>
            <person name="Cantor M.N."/>
            <person name="Hua S.X."/>
        </authorList>
    </citation>
    <scope>NUCLEOTIDE SEQUENCE [LARGE SCALE GENOMIC DNA]</scope>
    <source>
        <strain evidence="2 3">MUT 4182</strain>
    </source>
</reference>
<feature type="region of interest" description="Disordered" evidence="1">
    <location>
        <begin position="1"/>
        <end position="23"/>
    </location>
</feature>
<protein>
    <submittedName>
        <fullName evidence="2">Uncharacterized protein</fullName>
    </submittedName>
</protein>